<evidence type="ECO:0000256" key="1">
    <source>
        <dbReference type="ARBA" id="ARBA00001971"/>
    </source>
</evidence>
<sequence length="549" mass="62501">MLDNLVRSVSSTDPNDIATAEQTRLPRVVYLLLSVLLAWRLWAFTISPRLHRDRLEYLPYWIPYLGHAVPFFRSSSALFAKAKKEFNHKLCALRIAGQDIVMVTTAAQIAAIDRDSQTFAFEPFVDLVYEEIATVSRETKPLLWRTPAEGYESLFPNAKQMTAAHTGIHLLHKQLTQPDEMHRFMANSLAHVNNTLQWNSFYKTSVLASTPDVKVVSLECMCRDVIIDAQLTSFFGPRILELEPNIRSFLKAWDRISWQVTYKLPSFLAKHATQLRDHLIEVLVEYYAFPAEQRPGSVSFVNDVYNDYKQAGIPDRDIAGIVFTILWGLNSNVNAISYWMIVHLMNNPTVVNEIREEIAPMMRNLDSAPAIDGTILANVTKDALLNSCPIFNSTFDETLRFTATGSSFRETTRDTTLEGYCIPKGTKVIIPQRTQMMHTPAFGPDPQRFDCYRFYQNKSLLRKVEFRGFGGGTTLCSGRIVGRHQVLAYLALLLWRYDLEVIGPDQEVLGVRGKGFPRLDETKPSLGPGKPMEGDDQILRLTRRKMQRI</sequence>
<protein>
    <submittedName>
        <fullName evidence="9">Cytochrome P450</fullName>
    </submittedName>
</protein>
<evidence type="ECO:0000256" key="3">
    <source>
        <dbReference type="ARBA" id="ARBA00022617"/>
    </source>
</evidence>
<dbReference type="GeneID" id="43672335"/>
<dbReference type="PANTHER" id="PTHR24304:SF2">
    <property type="entry name" value="24-HYDROXYCHOLESTEROL 7-ALPHA-HYDROXYLASE"/>
    <property type="match status" value="1"/>
</dbReference>
<evidence type="ECO:0000256" key="5">
    <source>
        <dbReference type="ARBA" id="ARBA00023002"/>
    </source>
</evidence>
<dbReference type="AlphaFoldDB" id="A0A5N7D6T6"/>
<dbReference type="Gene3D" id="1.10.630.10">
    <property type="entry name" value="Cytochrome P450"/>
    <property type="match status" value="1"/>
</dbReference>
<keyword evidence="10" id="KW-1185">Reference proteome</keyword>
<evidence type="ECO:0000256" key="2">
    <source>
        <dbReference type="ARBA" id="ARBA00010617"/>
    </source>
</evidence>
<dbReference type="GO" id="GO:0008395">
    <property type="term" value="F:steroid hydroxylase activity"/>
    <property type="evidence" value="ECO:0007669"/>
    <property type="project" value="TreeGrafter"/>
</dbReference>
<name>A0A5N7D6T6_9EURO</name>
<dbReference type="EMBL" id="ML736792">
    <property type="protein sequence ID" value="KAE8402121.1"/>
    <property type="molecule type" value="Genomic_DNA"/>
</dbReference>
<dbReference type="GO" id="GO:0016705">
    <property type="term" value="F:oxidoreductase activity, acting on paired donors, with incorporation or reduction of molecular oxygen"/>
    <property type="evidence" value="ECO:0007669"/>
    <property type="project" value="InterPro"/>
</dbReference>
<keyword evidence="5" id="KW-0560">Oxidoreductase</keyword>
<dbReference type="GO" id="GO:0020037">
    <property type="term" value="F:heme binding"/>
    <property type="evidence" value="ECO:0007669"/>
    <property type="project" value="InterPro"/>
</dbReference>
<reference evidence="9 10" key="1">
    <citation type="submission" date="2019-04" db="EMBL/GenBank/DDBJ databases">
        <authorList>
            <consortium name="DOE Joint Genome Institute"/>
            <person name="Mondo S."/>
            <person name="Kjaerbolling I."/>
            <person name="Vesth T."/>
            <person name="Frisvad J.C."/>
            <person name="Nybo J.L."/>
            <person name="Theobald S."/>
            <person name="Kildgaard S."/>
            <person name="Isbrandt T."/>
            <person name="Kuo A."/>
            <person name="Sato A."/>
            <person name="Lyhne E.K."/>
            <person name="Kogle M.E."/>
            <person name="Wiebenga A."/>
            <person name="Kun R.S."/>
            <person name="Lubbers R.J."/>
            <person name="Makela M.R."/>
            <person name="Barry K."/>
            <person name="Chovatia M."/>
            <person name="Clum A."/>
            <person name="Daum C."/>
            <person name="Haridas S."/>
            <person name="He G."/>
            <person name="LaButti K."/>
            <person name="Lipzen A."/>
            <person name="Riley R."/>
            <person name="Salamov A."/>
            <person name="Simmons B.A."/>
            <person name="Magnuson J.K."/>
            <person name="Henrissat B."/>
            <person name="Mortensen U.H."/>
            <person name="Larsen T.O."/>
            <person name="Devries R.P."/>
            <person name="Grigoriev I.V."/>
            <person name="Machida M."/>
            <person name="Baker S.E."/>
            <person name="Andersen M.R."/>
            <person name="Cantor M.N."/>
            <person name="Hua S.X."/>
        </authorList>
    </citation>
    <scope>NUCLEOTIDE SEQUENCE [LARGE SCALE GENOMIC DNA]</scope>
    <source>
        <strain evidence="9 10">CBS 119388</strain>
    </source>
</reference>
<evidence type="ECO:0000256" key="4">
    <source>
        <dbReference type="ARBA" id="ARBA00022723"/>
    </source>
</evidence>
<dbReference type="InterPro" id="IPR036396">
    <property type="entry name" value="Cyt_P450_sf"/>
</dbReference>
<dbReference type="InterPro" id="IPR002403">
    <property type="entry name" value="Cyt_P450_E_grp-IV"/>
</dbReference>
<evidence type="ECO:0000256" key="7">
    <source>
        <dbReference type="ARBA" id="ARBA00023033"/>
    </source>
</evidence>
<keyword evidence="7" id="KW-0503">Monooxygenase</keyword>
<accession>A0A5N7D6T6</accession>
<dbReference type="InterPro" id="IPR001128">
    <property type="entry name" value="Cyt_P450"/>
</dbReference>
<evidence type="ECO:0000313" key="10">
    <source>
        <dbReference type="Proteomes" id="UP000325579"/>
    </source>
</evidence>
<dbReference type="Pfam" id="PF00067">
    <property type="entry name" value="p450"/>
    <property type="match status" value="1"/>
</dbReference>
<evidence type="ECO:0000256" key="6">
    <source>
        <dbReference type="ARBA" id="ARBA00023004"/>
    </source>
</evidence>
<comment type="similarity">
    <text evidence="2">Belongs to the cytochrome P450 family.</text>
</comment>
<dbReference type="GO" id="GO:0005506">
    <property type="term" value="F:iron ion binding"/>
    <property type="evidence" value="ECO:0007669"/>
    <property type="project" value="InterPro"/>
</dbReference>
<gene>
    <name evidence="9" type="ORF">BDV37DRAFT_285089</name>
</gene>
<dbReference type="PANTHER" id="PTHR24304">
    <property type="entry name" value="CYTOCHROME P450 FAMILY 7"/>
    <property type="match status" value="1"/>
</dbReference>
<organism evidence="9 10">
    <name type="scientific">Aspergillus pseudonomiae</name>
    <dbReference type="NCBI Taxonomy" id="1506151"/>
    <lineage>
        <taxon>Eukaryota</taxon>
        <taxon>Fungi</taxon>
        <taxon>Dikarya</taxon>
        <taxon>Ascomycota</taxon>
        <taxon>Pezizomycotina</taxon>
        <taxon>Eurotiomycetes</taxon>
        <taxon>Eurotiomycetidae</taxon>
        <taxon>Eurotiales</taxon>
        <taxon>Aspergillaceae</taxon>
        <taxon>Aspergillus</taxon>
        <taxon>Aspergillus subgen. Circumdati</taxon>
    </lineage>
</organism>
<dbReference type="OrthoDB" id="1470350at2759"/>
<keyword evidence="6 8" id="KW-0408">Iron</keyword>
<evidence type="ECO:0000313" key="9">
    <source>
        <dbReference type="EMBL" id="KAE8402121.1"/>
    </source>
</evidence>
<dbReference type="RefSeq" id="XP_031939440.1">
    <property type="nucleotide sequence ID" value="XM_032087644.1"/>
</dbReference>
<feature type="binding site" description="axial binding residue" evidence="8">
    <location>
        <position position="476"/>
    </location>
    <ligand>
        <name>heme</name>
        <dbReference type="ChEBI" id="CHEBI:30413"/>
    </ligand>
    <ligandPart>
        <name>Fe</name>
        <dbReference type="ChEBI" id="CHEBI:18248"/>
    </ligandPart>
</feature>
<dbReference type="SUPFAM" id="SSF48264">
    <property type="entry name" value="Cytochrome P450"/>
    <property type="match status" value="1"/>
</dbReference>
<comment type="cofactor">
    <cofactor evidence="1 8">
        <name>heme</name>
        <dbReference type="ChEBI" id="CHEBI:30413"/>
    </cofactor>
</comment>
<dbReference type="InterPro" id="IPR050529">
    <property type="entry name" value="CYP450_sterol_14alpha_dmase"/>
</dbReference>
<dbReference type="Proteomes" id="UP000325579">
    <property type="component" value="Unassembled WGS sequence"/>
</dbReference>
<dbReference type="PRINTS" id="PR00465">
    <property type="entry name" value="EP450IV"/>
</dbReference>
<keyword evidence="3 8" id="KW-0349">Heme</keyword>
<keyword evidence="4 8" id="KW-0479">Metal-binding</keyword>
<proteinExistence type="inferred from homology"/>
<evidence type="ECO:0000256" key="8">
    <source>
        <dbReference type="PIRSR" id="PIRSR602403-1"/>
    </source>
</evidence>
<dbReference type="CDD" id="cd11040">
    <property type="entry name" value="CYP7_CYP8-like"/>
    <property type="match status" value="1"/>
</dbReference>